<dbReference type="Pfam" id="PF08950">
    <property type="entry name" value="DUF1861"/>
    <property type="match status" value="1"/>
</dbReference>
<accession>A0A0N0DQK0</accession>
<gene>
    <name evidence="1" type="ORF">ABB37_10113</name>
</gene>
<dbReference type="InterPro" id="IPR015045">
    <property type="entry name" value="MPT-1-like_LmxM"/>
</dbReference>
<dbReference type="GeneID" id="26910393"/>
<proteinExistence type="predicted"/>
<dbReference type="PANTHER" id="PTHR37036">
    <property type="match status" value="1"/>
</dbReference>
<dbReference type="OrthoDB" id="255801at2759"/>
<keyword evidence="2" id="KW-1185">Reference proteome</keyword>
<sequence length="316" mass="35452">MSTYQVVRDAKKEFETSCRVYDSALLTFKGVDGMDVYNCSVPFKYKGTTHIFGRIEKREEWAASHVRLFVETGKDEFTVVPDGMTWLIEDPFVQRIKGEPVFGGTRVRKSSGRVFNYYSDFFRGGIEQNLYFASGPDNMKDIRVVELADGRIGVFSRPKTDIYSCIGFTIINELGELTQRVINEAEPLNVLHAGSWGGVNQAYLLSTGKVGCIAHYSYNGKDDKERPTAVYLNYSFVLDPNTREAELERIIGTRSCYPDFPIKADKLIDCAFSSGIVMREDGKCDLYSGLGDAGEGRITIDYPFEGCGEIVDTLSF</sequence>
<dbReference type="RefSeq" id="XP_015651549.1">
    <property type="nucleotide sequence ID" value="XM_015809867.1"/>
</dbReference>
<evidence type="ECO:0000313" key="2">
    <source>
        <dbReference type="Proteomes" id="UP000037923"/>
    </source>
</evidence>
<organism evidence="1 2">
    <name type="scientific">Leptomonas pyrrhocoris</name>
    <name type="common">Firebug parasite</name>
    <dbReference type="NCBI Taxonomy" id="157538"/>
    <lineage>
        <taxon>Eukaryota</taxon>
        <taxon>Discoba</taxon>
        <taxon>Euglenozoa</taxon>
        <taxon>Kinetoplastea</taxon>
        <taxon>Metakinetoplastina</taxon>
        <taxon>Trypanosomatida</taxon>
        <taxon>Trypanosomatidae</taxon>
        <taxon>Leishmaniinae</taxon>
        <taxon>Leptomonas</taxon>
    </lineage>
</organism>
<dbReference type="VEuPathDB" id="TriTrypDB:LpyrH10_43_0040"/>
<dbReference type="RefSeq" id="XP_015651548.1">
    <property type="nucleotide sequence ID" value="XM_015809866.1"/>
</dbReference>
<dbReference type="EMBL" id="LGTL01000043">
    <property type="protein sequence ID" value="KPA73111.1"/>
    <property type="molecule type" value="Genomic_DNA"/>
</dbReference>
<dbReference type="Proteomes" id="UP000037923">
    <property type="component" value="Unassembled WGS sequence"/>
</dbReference>
<dbReference type="OMA" id="HYSYNSK"/>
<evidence type="ECO:0000313" key="1">
    <source>
        <dbReference type="EMBL" id="KPA73111.1"/>
    </source>
</evidence>
<dbReference type="EMBL" id="LGTL01000043">
    <property type="protein sequence ID" value="KPA73110.1"/>
    <property type="molecule type" value="Genomic_DNA"/>
</dbReference>
<dbReference type="PANTHER" id="PTHR37036:SF2">
    <property type="entry name" value="DUF1861 FAMILY PROTEIN"/>
    <property type="match status" value="1"/>
</dbReference>
<dbReference type="AlphaFoldDB" id="A0A0N0DQK0"/>
<name>A0A0N0DQK0_LEPPY</name>
<reference evidence="1 2" key="1">
    <citation type="submission" date="2015-07" db="EMBL/GenBank/DDBJ databases">
        <title>High-quality genome of monoxenous trypanosomatid Leptomonas pyrrhocoris.</title>
        <authorList>
            <person name="Flegontov P."/>
            <person name="Butenko A."/>
            <person name="Firsov S."/>
            <person name="Vlcek C."/>
            <person name="Logacheva M.D."/>
            <person name="Field M."/>
            <person name="Filatov D."/>
            <person name="Flegontova O."/>
            <person name="Gerasimov E."/>
            <person name="Jackson A.P."/>
            <person name="Kelly S."/>
            <person name="Opperdoes F."/>
            <person name="O'Reilly A."/>
            <person name="Votypka J."/>
            <person name="Yurchenko V."/>
            <person name="Lukes J."/>
        </authorList>
    </citation>
    <scope>NUCLEOTIDE SEQUENCE [LARGE SCALE GENOMIC DNA]</scope>
    <source>
        <strain evidence="1">H10</strain>
    </source>
</reference>
<dbReference type="RefSeq" id="XP_015651550.1">
    <property type="nucleotide sequence ID" value="XM_015809868.1"/>
</dbReference>
<dbReference type="Gene3D" id="2.115.10.20">
    <property type="entry name" value="Glycosyl hydrolase domain, family 43"/>
    <property type="match status" value="1"/>
</dbReference>
<dbReference type="SUPFAM" id="SSF75005">
    <property type="entry name" value="Arabinanase/levansucrase/invertase"/>
    <property type="match status" value="1"/>
</dbReference>
<comment type="caution">
    <text evidence="1">The sequence shown here is derived from an EMBL/GenBank/DDBJ whole genome shotgun (WGS) entry which is preliminary data.</text>
</comment>
<dbReference type="InterPro" id="IPR023296">
    <property type="entry name" value="Glyco_hydro_beta-prop_sf"/>
</dbReference>
<protein>
    <submittedName>
        <fullName evidence="1">Uncharacterized protein</fullName>
    </submittedName>
</protein>
<dbReference type="EMBL" id="LGTL01000043">
    <property type="protein sequence ID" value="KPA73109.1"/>
    <property type="molecule type" value="Genomic_DNA"/>
</dbReference>